<comment type="caution">
    <text evidence="2">The sequence shown here is derived from an EMBL/GenBank/DDBJ whole genome shotgun (WGS) entry which is preliminary data.</text>
</comment>
<evidence type="ECO:0000256" key="1">
    <source>
        <dbReference type="SAM" id="MobiDB-lite"/>
    </source>
</evidence>
<feature type="region of interest" description="Disordered" evidence="1">
    <location>
        <begin position="69"/>
        <end position="111"/>
    </location>
</feature>
<accession>A0A8H7TFK8</accession>
<name>A0A8H7TFK8_9HELO</name>
<keyword evidence="3" id="KW-1185">Reference proteome</keyword>
<evidence type="ECO:0000313" key="3">
    <source>
        <dbReference type="Proteomes" id="UP000664132"/>
    </source>
</evidence>
<protein>
    <submittedName>
        <fullName evidence="2">Uncharacterized protein</fullName>
    </submittedName>
</protein>
<organism evidence="2 3">
    <name type="scientific">Cadophora malorum</name>
    <dbReference type="NCBI Taxonomy" id="108018"/>
    <lineage>
        <taxon>Eukaryota</taxon>
        <taxon>Fungi</taxon>
        <taxon>Dikarya</taxon>
        <taxon>Ascomycota</taxon>
        <taxon>Pezizomycotina</taxon>
        <taxon>Leotiomycetes</taxon>
        <taxon>Helotiales</taxon>
        <taxon>Ploettnerulaceae</taxon>
        <taxon>Cadophora</taxon>
    </lineage>
</organism>
<evidence type="ECO:0000313" key="2">
    <source>
        <dbReference type="EMBL" id="KAG4418747.1"/>
    </source>
</evidence>
<gene>
    <name evidence="2" type="ORF">IFR04_008109</name>
</gene>
<reference evidence="2" key="1">
    <citation type="submission" date="2021-02" db="EMBL/GenBank/DDBJ databases">
        <title>Genome sequence Cadophora malorum strain M34.</title>
        <authorList>
            <person name="Stefanovic E."/>
            <person name="Vu D."/>
            <person name="Scully C."/>
            <person name="Dijksterhuis J."/>
            <person name="Roader J."/>
            <person name="Houbraken J."/>
        </authorList>
    </citation>
    <scope>NUCLEOTIDE SEQUENCE</scope>
    <source>
        <strain evidence="2">M34</strain>
    </source>
</reference>
<proteinExistence type="predicted"/>
<dbReference type="AlphaFoldDB" id="A0A8H7TFK8"/>
<dbReference type="Proteomes" id="UP000664132">
    <property type="component" value="Unassembled WGS sequence"/>
</dbReference>
<sequence length="272" mass="28767">MTATQEEIFVMVNYGESMIELPDEDGMLNTGSISMSATNDYNYLAAFFKINASTFKSFMADTSANKSPLVKSAVHPDGPSGVEDENGNGDVGVSGPVSKPKPDTVHPRPKPKSSLILSKFMASASHAFSTLPFTAPSTNQRINNRVAGDGTYESFVIPNILGSPFTVQGGVLIATKASYPGSGLWYPLRGYPPVKYWLGLGGKTLQPGRVLSQSILSPRTIAGLTSIPATFGGIKKIVCCGHSAFRSHMGGSDEINESGSSLRAGVEIAYGY</sequence>
<dbReference type="EMBL" id="JAFJYH010000121">
    <property type="protein sequence ID" value="KAG4418747.1"/>
    <property type="molecule type" value="Genomic_DNA"/>
</dbReference>